<name>A0AAV5I463_9ROSI</name>
<dbReference type="Proteomes" id="UP001054252">
    <property type="component" value="Unassembled WGS sequence"/>
</dbReference>
<evidence type="ECO:0000313" key="1">
    <source>
        <dbReference type="EMBL" id="GKU93079.1"/>
    </source>
</evidence>
<evidence type="ECO:0000313" key="2">
    <source>
        <dbReference type="Proteomes" id="UP001054252"/>
    </source>
</evidence>
<dbReference type="EMBL" id="BPVZ01000006">
    <property type="protein sequence ID" value="GKU93079.1"/>
    <property type="molecule type" value="Genomic_DNA"/>
</dbReference>
<dbReference type="AlphaFoldDB" id="A0AAV5I463"/>
<proteinExistence type="predicted"/>
<organism evidence="1 2">
    <name type="scientific">Rubroshorea leprosula</name>
    <dbReference type="NCBI Taxonomy" id="152421"/>
    <lineage>
        <taxon>Eukaryota</taxon>
        <taxon>Viridiplantae</taxon>
        <taxon>Streptophyta</taxon>
        <taxon>Embryophyta</taxon>
        <taxon>Tracheophyta</taxon>
        <taxon>Spermatophyta</taxon>
        <taxon>Magnoliopsida</taxon>
        <taxon>eudicotyledons</taxon>
        <taxon>Gunneridae</taxon>
        <taxon>Pentapetalae</taxon>
        <taxon>rosids</taxon>
        <taxon>malvids</taxon>
        <taxon>Malvales</taxon>
        <taxon>Dipterocarpaceae</taxon>
        <taxon>Rubroshorea</taxon>
    </lineage>
</organism>
<sequence>MFPPEINFKLHLHFRVSAHFLLPCTEQAFSQAQPPPPTPLEKLISCLLPPSATGCCWSEFRFSCSPPRSRHPPLPPAPIVLLVGFSGSETRRMGSPEERRARRLGIIWT</sequence>
<comment type="caution">
    <text evidence="1">The sequence shown here is derived from an EMBL/GenBank/DDBJ whole genome shotgun (WGS) entry which is preliminary data.</text>
</comment>
<accession>A0AAV5I463</accession>
<gene>
    <name evidence="1" type="ORF">SLEP1_g6712</name>
</gene>
<protein>
    <submittedName>
        <fullName evidence="1">Uncharacterized protein</fullName>
    </submittedName>
</protein>
<reference evidence="1 2" key="1">
    <citation type="journal article" date="2021" name="Commun. Biol.">
        <title>The genome of Shorea leprosula (Dipterocarpaceae) highlights the ecological relevance of drought in aseasonal tropical rainforests.</title>
        <authorList>
            <person name="Ng K.K.S."/>
            <person name="Kobayashi M.J."/>
            <person name="Fawcett J.A."/>
            <person name="Hatakeyama M."/>
            <person name="Paape T."/>
            <person name="Ng C.H."/>
            <person name="Ang C.C."/>
            <person name="Tnah L.H."/>
            <person name="Lee C.T."/>
            <person name="Nishiyama T."/>
            <person name="Sese J."/>
            <person name="O'Brien M.J."/>
            <person name="Copetti D."/>
            <person name="Mohd Noor M.I."/>
            <person name="Ong R.C."/>
            <person name="Putra M."/>
            <person name="Sireger I.Z."/>
            <person name="Indrioko S."/>
            <person name="Kosugi Y."/>
            <person name="Izuno A."/>
            <person name="Isagi Y."/>
            <person name="Lee S.L."/>
            <person name="Shimizu K.K."/>
        </authorList>
    </citation>
    <scope>NUCLEOTIDE SEQUENCE [LARGE SCALE GENOMIC DNA]</scope>
    <source>
        <strain evidence="1">214</strain>
    </source>
</reference>
<keyword evidence="2" id="KW-1185">Reference proteome</keyword>